<evidence type="ECO:0000313" key="7">
    <source>
        <dbReference type="Proteomes" id="UP001500713"/>
    </source>
</evidence>
<dbReference type="SMART" id="SM00866">
    <property type="entry name" value="UTRA"/>
    <property type="match status" value="1"/>
</dbReference>
<accession>A0ABN1AXN6</accession>
<dbReference type="Pfam" id="PF00392">
    <property type="entry name" value="GntR"/>
    <property type="match status" value="1"/>
</dbReference>
<keyword evidence="3" id="KW-0804">Transcription</keyword>
<dbReference type="InterPro" id="IPR011663">
    <property type="entry name" value="UTRA"/>
</dbReference>
<dbReference type="InterPro" id="IPR050679">
    <property type="entry name" value="Bact_HTH_transcr_reg"/>
</dbReference>
<evidence type="ECO:0000313" key="6">
    <source>
        <dbReference type="EMBL" id="GAA0486069.1"/>
    </source>
</evidence>
<name>A0ABN1AXN6_9SPHN</name>
<dbReference type="SUPFAM" id="SSF64288">
    <property type="entry name" value="Chorismate lyase-like"/>
    <property type="match status" value="1"/>
</dbReference>
<dbReference type="Gene3D" id="3.40.1410.10">
    <property type="entry name" value="Chorismate lyase-like"/>
    <property type="match status" value="1"/>
</dbReference>
<dbReference type="SMART" id="SM00345">
    <property type="entry name" value="HTH_GNTR"/>
    <property type="match status" value="1"/>
</dbReference>
<dbReference type="InterPro" id="IPR028978">
    <property type="entry name" value="Chorismate_lyase_/UTRA_dom_sf"/>
</dbReference>
<protein>
    <submittedName>
        <fullName evidence="6">GntR family transcriptional regulator</fullName>
    </submittedName>
</protein>
<feature type="region of interest" description="Disordered" evidence="4">
    <location>
        <begin position="1"/>
        <end position="24"/>
    </location>
</feature>
<gene>
    <name evidence="6" type="ORF">GCM10009096_31050</name>
</gene>
<dbReference type="InterPro" id="IPR036390">
    <property type="entry name" value="WH_DNA-bd_sf"/>
</dbReference>
<proteinExistence type="predicted"/>
<comment type="caution">
    <text evidence="6">The sequence shown here is derived from an EMBL/GenBank/DDBJ whole genome shotgun (WGS) entry which is preliminary data.</text>
</comment>
<dbReference type="Proteomes" id="UP001500713">
    <property type="component" value="Unassembled WGS sequence"/>
</dbReference>
<dbReference type="Gene3D" id="1.10.10.10">
    <property type="entry name" value="Winged helix-like DNA-binding domain superfamily/Winged helix DNA-binding domain"/>
    <property type="match status" value="1"/>
</dbReference>
<dbReference type="InterPro" id="IPR036388">
    <property type="entry name" value="WH-like_DNA-bd_sf"/>
</dbReference>
<dbReference type="EMBL" id="BAAAEM010000003">
    <property type="protein sequence ID" value="GAA0486069.1"/>
    <property type="molecule type" value="Genomic_DNA"/>
</dbReference>
<evidence type="ECO:0000256" key="3">
    <source>
        <dbReference type="ARBA" id="ARBA00023163"/>
    </source>
</evidence>
<dbReference type="CDD" id="cd07377">
    <property type="entry name" value="WHTH_GntR"/>
    <property type="match status" value="1"/>
</dbReference>
<dbReference type="PRINTS" id="PR00035">
    <property type="entry name" value="HTHGNTR"/>
</dbReference>
<keyword evidence="2" id="KW-0238">DNA-binding</keyword>
<sequence length="259" mass="28645">MSGREKLAAKAPAKSKNASKKKPRYLELADELREAVLRGDYPDPGDFPTESVLCKKYDVSRFTVREALRKLTAEGLITRKRGSGTVVQPATARAGALHQPLSNVGEILQYARDTTIAFEKKKAGAIPKDVVEQIGAKADGDWFAFRGKRMKPGRKRPIAVTEAWVHPELADAVAQIDVNATTLFGQIETLGEVSVARVTQDIQAIKGTKDILSELGLEKGDPVLRILRCYFDESDRMFEISASYHPGERFAYSMHIEVD</sequence>
<reference evidence="6 7" key="1">
    <citation type="journal article" date="2019" name="Int. J. Syst. Evol. Microbiol.">
        <title>The Global Catalogue of Microorganisms (GCM) 10K type strain sequencing project: providing services to taxonomists for standard genome sequencing and annotation.</title>
        <authorList>
            <consortium name="The Broad Institute Genomics Platform"/>
            <consortium name="The Broad Institute Genome Sequencing Center for Infectious Disease"/>
            <person name="Wu L."/>
            <person name="Ma J."/>
        </authorList>
    </citation>
    <scope>NUCLEOTIDE SEQUENCE [LARGE SCALE GENOMIC DNA]</scope>
    <source>
        <strain evidence="6 7">JCM 14162</strain>
    </source>
</reference>
<dbReference type="PROSITE" id="PS50949">
    <property type="entry name" value="HTH_GNTR"/>
    <property type="match status" value="1"/>
</dbReference>
<evidence type="ECO:0000259" key="5">
    <source>
        <dbReference type="PROSITE" id="PS50949"/>
    </source>
</evidence>
<dbReference type="SUPFAM" id="SSF46785">
    <property type="entry name" value="Winged helix' DNA-binding domain"/>
    <property type="match status" value="1"/>
</dbReference>
<keyword evidence="7" id="KW-1185">Reference proteome</keyword>
<evidence type="ECO:0000256" key="1">
    <source>
        <dbReference type="ARBA" id="ARBA00023015"/>
    </source>
</evidence>
<dbReference type="Pfam" id="PF07702">
    <property type="entry name" value="UTRA"/>
    <property type="match status" value="1"/>
</dbReference>
<keyword evidence="1" id="KW-0805">Transcription regulation</keyword>
<dbReference type="InterPro" id="IPR000524">
    <property type="entry name" value="Tscrpt_reg_HTH_GntR"/>
</dbReference>
<organism evidence="6 7">
    <name type="scientific">Parasphingorhabdus litoris</name>
    <dbReference type="NCBI Taxonomy" id="394733"/>
    <lineage>
        <taxon>Bacteria</taxon>
        <taxon>Pseudomonadati</taxon>
        <taxon>Pseudomonadota</taxon>
        <taxon>Alphaproteobacteria</taxon>
        <taxon>Sphingomonadales</taxon>
        <taxon>Sphingomonadaceae</taxon>
        <taxon>Parasphingorhabdus</taxon>
    </lineage>
</organism>
<feature type="domain" description="HTH gntR-type" evidence="5">
    <location>
        <begin position="22"/>
        <end position="90"/>
    </location>
</feature>
<evidence type="ECO:0000256" key="4">
    <source>
        <dbReference type="SAM" id="MobiDB-lite"/>
    </source>
</evidence>
<dbReference type="PANTHER" id="PTHR44846:SF17">
    <property type="entry name" value="GNTR-FAMILY TRANSCRIPTIONAL REGULATOR"/>
    <property type="match status" value="1"/>
</dbReference>
<evidence type="ECO:0000256" key="2">
    <source>
        <dbReference type="ARBA" id="ARBA00023125"/>
    </source>
</evidence>
<dbReference type="PANTHER" id="PTHR44846">
    <property type="entry name" value="MANNOSYL-D-GLYCERATE TRANSPORT/METABOLISM SYSTEM REPRESSOR MNGR-RELATED"/>
    <property type="match status" value="1"/>
</dbReference>